<reference evidence="1 2" key="1">
    <citation type="submission" date="2023-10" db="EMBL/GenBank/DDBJ databases">
        <authorList>
            <person name="Venkata Ramana C."/>
            <person name="Sasikala C."/>
            <person name="Dhurka M."/>
        </authorList>
    </citation>
    <scope>NUCLEOTIDE SEQUENCE [LARGE SCALE GENOMIC DNA]</scope>
    <source>
        <strain evidence="1 2">KCTC 32151</strain>
    </source>
</reference>
<proteinExistence type="predicted"/>
<dbReference type="EMBL" id="JAWLIP010000003">
    <property type="protein sequence ID" value="MDV6226457.1"/>
    <property type="molecule type" value="Genomic_DNA"/>
</dbReference>
<accession>A0ABU4AJM5</accession>
<name>A0ABU4AJM5_9HYPH</name>
<gene>
    <name evidence="1" type="ORF">R2G56_09180</name>
</gene>
<comment type="caution">
    <text evidence="1">The sequence shown here is derived from an EMBL/GenBank/DDBJ whole genome shotgun (WGS) entry which is preliminary data.</text>
</comment>
<organism evidence="1 2">
    <name type="scientific">Nitratireductor aquimarinus</name>
    <dbReference type="NCBI Taxonomy" id="889300"/>
    <lineage>
        <taxon>Bacteria</taxon>
        <taxon>Pseudomonadati</taxon>
        <taxon>Pseudomonadota</taxon>
        <taxon>Alphaproteobacteria</taxon>
        <taxon>Hyphomicrobiales</taxon>
        <taxon>Phyllobacteriaceae</taxon>
        <taxon>Nitratireductor</taxon>
    </lineage>
</organism>
<dbReference type="RefSeq" id="WP_113154678.1">
    <property type="nucleotide sequence ID" value="NZ_JAEKJX010000001.1"/>
</dbReference>
<evidence type="ECO:0000313" key="1">
    <source>
        <dbReference type="EMBL" id="MDV6226457.1"/>
    </source>
</evidence>
<protein>
    <submittedName>
        <fullName evidence="1">Uncharacterized protein</fullName>
    </submittedName>
</protein>
<evidence type="ECO:0000313" key="2">
    <source>
        <dbReference type="Proteomes" id="UP001185659"/>
    </source>
</evidence>
<keyword evidence="2" id="KW-1185">Reference proteome</keyword>
<dbReference type="Proteomes" id="UP001185659">
    <property type="component" value="Unassembled WGS sequence"/>
</dbReference>
<sequence>MNGMAQPRAGAFATSKSSGQRTRLVRRVVLFQVKLMADGLRDVVMSPLSLAAGLFGLLSRDGSAEIYLDRLMRFGRDTDHWINLFDHRSAQGTDRGPSLDSIADEIEDAIRRDYQDGGLSAKSARTLAEAAARLREKTGR</sequence>